<accession>A0ABS6S208</accession>
<evidence type="ECO:0000313" key="1">
    <source>
        <dbReference type="EMBL" id="MBV6342444.1"/>
    </source>
</evidence>
<comment type="caution">
    <text evidence="1">The sequence shown here is derived from an EMBL/GenBank/DDBJ whole genome shotgun (WGS) entry which is preliminary data.</text>
</comment>
<organism evidence="1 2">
    <name type="scientific">Candidatus Magnetobacterium casense</name>
    <dbReference type="NCBI Taxonomy" id="1455061"/>
    <lineage>
        <taxon>Bacteria</taxon>
        <taxon>Pseudomonadati</taxon>
        <taxon>Nitrospirota</taxon>
        <taxon>Thermodesulfovibrionia</taxon>
        <taxon>Thermodesulfovibrionales</taxon>
        <taxon>Candidatus Magnetobacteriaceae</taxon>
        <taxon>Candidatus Magnetobacterium</taxon>
    </lineage>
</organism>
<protein>
    <submittedName>
        <fullName evidence="1">Uncharacterized protein</fullName>
    </submittedName>
</protein>
<dbReference type="RefSeq" id="WP_218253063.1">
    <property type="nucleotide sequence ID" value="NZ_JABXWD010000257.1"/>
</dbReference>
<sequence>MAKADTTIWAGDLMKGAMLTVKLKGASMTRFRLWLTAQIIKLAACVGGFGGVVIQKSDDDQAGDSI</sequence>
<reference evidence="1 2" key="1">
    <citation type="journal article" date="2020" name="J Geophys Res Biogeosci">
        <title>Magnetotaxis as an Adaptation to Enable Bacterial Shuttling of Microbial Sulfur and Sulfur Cycling Across Aquatic Oxic#Anoxic Interfaces.</title>
        <authorList>
            <person name="Li J."/>
            <person name="Liu P."/>
            <person name="Wang J."/>
            <person name="Roberts A.P."/>
            <person name="Pan Y."/>
        </authorList>
    </citation>
    <scope>NUCLEOTIDE SEQUENCE [LARGE SCALE GENOMIC DNA]</scope>
    <source>
        <strain evidence="1 2">MYR-1_YQ</strain>
    </source>
</reference>
<keyword evidence="2" id="KW-1185">Reference proteome</keyword>
<name>A0ABS6S208_9BACT</name>
<dbReference type="Proteomes" id="UP001196980">
    <property type="component" value="Unassembled WGS sequence"/>
</dbReference>
<proteinExistence type="predicted"/>
<evidence type="ECO:0000313" key="2">
    <source>
        <dbReference type="Proteomes" id="UP001196980"/>
    </source>
</evidence>
<gene>
    <name evidence="1" type="ORF">HWQ67_12695</name>
</gene>
<dbReference type="EMBL" id="JABXWD010000257">
    <property type="protein sequence ID" value="MBV6342444.1"/>
    <property type="molecule type" value="Genomic_DNA"/>
</dbReference>